<evidence type="ECO:0000313" key="1">
    <source>
        <dbReference type="EMBL" id="KAJ8982118.1"/>
    </source>
</evidence>
<dbReference type="EMBL" id="JAPWTJ010000143">
    <property type="protein sequence ID" value="KAJ8982118.1"/>
    <property type="molecule type" value="Genomic_DNA"/>
</dbReference>
<organism evidence="1 2">
    <name type="scientific">Molorchus minor</name>
    <dbReference type="NCBI Taxonomy" id="1323400"/>
    <lineage>
        <taxon>Eukaryota</taxon>
        <taxon>Metazoa</taxon>
        <taxon>Ecdysozoa</taxon>
        <taxon>Arthropoda</taxon>
        <taxon>Hexapoda</taxon>
        <taxon>Insecta</taxon>
        <taxon>Pterygota</taxon>
        <taxon>Neoptera</taxon>
        <taxon>Endopterygota</taxon>
        <taxon>Coleoptera</taxon>
        <taxon>Polyphaga</taxon>
        <taxon>Cucujiformia</taxon>
        <taxon>Chrysomeloidea</taxon>
        <taxon>Cerambycidae</taxon>
        <taxon>Lamiinae</taxon>
        <taxon>Monochamini</taxon>
        <taxon>Molorchus</taxon>
    </lineage>
</organism>
<name>A0ABQ9JXN2_9CUCU</name>
<proteinExistence type="predicted"/>
<keyword evidence="2" id="KW-1185">Reference proteome</keyword>
<accession>A0ABQ9JXN2</accession>
<evidence type="ECO:0000313" key="2">
    <source>
        <dbReference type="Proteomes" id="UP001162164"/>
    </source>
</evidence>
<protein>
    <submittedName>
        <fullName evidence="1">Uncharacterized protein</fullName>
    </submittedName>
</protein>
<dbReference type="Proteomes" id="UP001162164">
    <property type="component" value="Unassembled WGS sequence"/>
</dbReference>
<comment type="caution">
    <text evidence="1">The sequence shown here is derived from an EMBL/GenBank/DDBJ whole genome shotgun (WGS) entry which is preliminary data.</text>
</comment>
<sequence>MSIIKVLEELDCYKFGRGERVKKKLLFVLLFFIYWHRMYENWTPSGYVEMKAPGVLQKLSGFSPWIPDHSVDICIITMNERRLVTRKADENFVQDLRSAFLDLESDFRNIAKLFQCHSNYCLSILPILRISLTKNGNDGLIVKEFITSRSQKGTNGVCDVGSLVVSYFESYCFVHKCVNFTVHPLVIGIPAIEFSGKDPFQGIEELYVVFFVNGCRTEIYNVKPGNLASSGFWMSINKYIGPQIPSRPLSQITFPQSLLILKLSKVFNKQKPFRKFIEFHMPSEIFSTKVVSNNIPFYKPINLLSFTHQMVNNNANSKWSCVTT</sequence>
<gene>
    <name evidence="1" type="ORF">NQ317_002844</name>
</gene>
<reference evidence="1" key="1">
    <citation type="journal article" date="2023" name="Insect Mol. Biol.">
        <title>Genome sequencing provides insights into the evolution of gene families encoding plant cell wall-degrading enzymes in longhorned beetles.</title>
        <authorList>
            <person name="Shin N.R."/>
            <person name="Okamura Y."/>
            <person name="Kirsch R."/>
            <person name="Pauchet Y."/>
        </authorList>
    </citation>
    <scope>NUCLEOTIDE SEQUENCE</scope>
    <source>
        <strain evidence="1">MMC_N1</strain>
    </source>
</reference>